<evidence type="ECO:0000313" key="2">
    <source>
        <dbReference type="EMBL" id="QRG05269.1"/>
    </source>
</evidence>
<evidence type="ECO:0000313" key="3">
    <source>
        <dbReference type="Proteomes" id="UP000596427"/>
    </source>
</evidence>
<keyword evidence="3" id="KW-1185">Reference proteome</keyword>
<dbReference type="Proteomes" id="UP000596427">
    <property type="component" value="Chromosome"/>
</dbReference>
<proteinExistence type="predicted"/>
<dbReference type="RefSeq" id="WP_203192136.1">
    <property type="nucleotide sequence ID" value="NZ_CP063362.1"/>
</dbReference>
<organism evidence="2 3">
    <name type="scientific">Xanthobacter dioxanivorans</name>
    <dbReference type="NCBI Taxonomy" id="2528964"/>
    <lineage>
        <taxon>Bacteria</taxon>
        <taxon>Pseudomonadati</taxon>
        <taxon>Pseudomonadota</taxon>
        <taxon>Alphaproteobacteria</taxon>
        <taxon>Hyphomicrobiales</taxon>
        <taxon>Xanthobacteraceae</taxon>
        <taxon>Xanthobacter</taxon>
    </lineage>
</organism>
<feature type="chain" id="PRO_5037929982" evidence="1">
    <location>
        <begin position="21"/>
        <end position="171"/>
    </location>
</feature>
<gene>
    <name evidence="2" type="ORF">EZH22_19505</name>
</gene>
<dbReference type="AlphaFoldDB" id="A0A974PL95"/>
<accession>A0A974PL95</accession>
<evidence type="ECO:0000256" key="1">
    <source>
        <dbReference type="SAM" id="SignalP"/>
    </source>
</evidence>
<dbReference type="KEGG" id="xdi:EZH22_19505"/>
<protein>
    <submittedName>
        <fullName evidence="2">Uncharacterized protein</fullName>
    </submittedName>
</protein>
<feature type="signal peptide" evidence="1">
    <location>
        <begin position="1"/>
        <end position="20"/>
    </location>
</feature>
<reference evidence="2 3" key="1">
    <citation type="submission" date="2020-10" db="EMBL/GenBank/DDBJ databases">
        <title>Degradation of 1,4-Dioxane by Xanthobacter sp. YN2, via a Novel Group-2 Soluble Di-Iron Monooxygenase.</title>
        <authorList>
            <person name="Ma F."/>
            <person name="Wang Y."/>
            <person name="Yang J."/>
            <person name="Guo H."/>
            <person name="Su D."/>
            <person name="Yu L."/>
        </authorList>
    </citation>
    <scope>NUCLEOTIDE SEQUENCE [LARGE SCALE GENOMIC DNA]</scope>
    <source>
        <strain evidence="2 3">YN2</strain>
    </source>
</reference>
<sequence>MLRPALALCTLLALAGPAAAQQKMTWHLQEGEETTALVFGVPDSDDGAIFFLCKPGTPGLTVQSMIGSKGIERGASTALVLTVGATKKSLVGKGVAGEEGEQVDVEAPAQMADLKAFAKAGGTLTIEVKGAKRAISLSGVGPLVAKFEAACKAKPAPKAEPGSEPKAGPKT</sequence>
<dbReference type="EMBL" id="CP063362">
    <property type="protein sequence ID" value="QRG05269.1"/>
    <property type="molecule type" value="Genomic_DNA"/>
</dbReference>
<keyword evidence="1" id="KW-0732">Signal</keyword>
<name>A0A974PL95_9HYPH</name>